<dbReference type="KEGG" id="mhi:Mhar_0016"/>
<sequence>MAFLLLAATLAWAGSAPASGVAFEDIQHAVEIYNMGVESAPEVVKTLLGDERVQIEISGEDGPSLLAGLETRRAVVVNVTEGEIPDPTILVEATEDAIQRVFLSPDPAGAFQEARDQGDIKITGTTWSAKAKVAAALASSSALRFFAGLIGG</sequence>
<dbReference type="STRING" id="1110509.Mhar_0016"/>
<dbReference type="HOGENOM" id="CLU_124265_0_0_2"/>
<reference evidence="1 2" key="1">
    <citation type="journal article" date="2012" name="PLoS ONE">
        <title>The genome characteristics and predicted function of methyl-group oxidation pathway in the obligate aceticlastic methanogens, Methanosaeta spp.</title>
        <authorList>
            <person name="Zhu J."/>
            <person name="Zheng H."/>
            <person name="Ai G."/>
            <person name="Zhang G."/>
            <person name="Liu D."/>
            <person name="Liu X."/>
            <person name="Dong X."/>
        </authorList>
    </citation>
    <scope>NUCLEOTIDE SEQUENCE [LARGE SCALE GENOMIC DNA]</scope>
    <source>
        <strain evidence="1 2">6Ac</strain>
    </source>
</reference>
<dbReference type="Proteomes" id="UP000005877">
    <property type="component" value="Chromosome"/>
</dbReference>
<accession>G7WJW8</accession>
<name>G7WJW8_METH6</name>
<dbReference type="EMBL" id="CP003117">
    <property type="protein sequence ID" value="AET63409.1"/>
    <property type="molecule type" value="Genomic_DNA"/>
</dbReference>
<dbReference type="AlphaFoldDB" id="G7WJW8"/>
<protein>
    <recommendedName>
        <fullName evidence="3">SCP2 domain-containing protein</fullName>
    </recommendedName>
</protein>
<evidence type="ECO:0000313" key="2">
    <source>
        <dbReference type="Proteomes" id="UP000005877"/>
    </source>
</evidence>
<organism evidence="1 2">
    <name type="scientific">Methanothrix harundinacea (strain 6Ac)</name>
    <name type="common">Methanosaeta harundinacea</name>
    <dbReference type="NCBI Taxonomy" id="1110509"/>
    <lineage>
        <taxon>Archaea</taxon>
        <taxon>Methanobacteriati</taxon>
        <taxon>Methanobacteriota</taxon>
        <taxon>Stenosarchaea group</taxon>
        <taxon>Methanomicrobia</taxon>
        <taxon>Methanotrichales</taxon>
        <taxon>Methanotrichaceae</taxon>
        <taxon>Methanothrix</taxon>
    </lineage>
</organism>
<evidence type="ECO:0008006" key="3">
    <source>
        <dbReference type="Google" id="ProtNLM"/>
    </source>
</evidence>
<proteinExistence type="predicted"/>
<keyword evidence="2" id="KW-1185">Reference proteome</keyword>
<dbReference type="PATRIC" id="fig|1110509.7.peg.17"/>
<gene>
    <name evidence="1" type="ordered locus">Mhar_0016</name>
</gene>
<evidence type="ECO:0000313" key="1">
    <source>
        <dbReference type="EMBL" id="AET63409.1"/>
    </source>
</evidence>